<comment type="pathway">
    <text evidence="2">Amino-acid biosynthesis; L-methionine biosynthesis via de novo pathway; O-acetyl-L-homoserine from L-homoserine: step 1/1.</text>
</comment>
<dbReference type="GO" id="GO:0009092">
    <property type="term" value="P:homoserine metabolic process"/>
    <property type="evidence" value="ECO:0007669"/>
    <property type="project" value="TreeGrafter"/>
</dbReference>
<feature type="binding site" evidence="2">
    <location>
        <position position="403"/>
    </location>
    <ligand>
        <name>substrate</name>
    </ligand>
</feature>
<keyword evidence="2" id="KW-0486">Methionine biosynthesis</keyword>
<dbReference type="NCBIfam" id="TIGR01392">
    <property type="entry name" value="homoserO_Ac_trn"/>
    <property type="match status" value="1"/>
</dbReference>
<evidence type="ECO:0000313" key="6">
    <source>
        <dbReference type="EMBL" id="CDG39482.1"/>
    </source>
</evidence>
<proteinExistence type="inferred from homology"/>
<evidence type="ECO:0000259" key="5">
    <source>
        <dbReference type="Pfam" id="PF00561"/>
    </source>
</evidence>
<evidence type="ECO:0000256" key="3">
    <source>
        <dbReference type="PIRSR" id="PIRSR000443-1"/>
    </source>
</evidence>
<dbReference type="EC" id="2.3.1.31" evidence="2"/>
<keyword evidence="2" id="KW-0963">Cytoplasm</keyword>
<dbReference type="Proteomes" id="UP000027583">
    <property type="component" value="Unassembled WGS sequence"/>
</dbReference>
<comment type="function">
    <text evidence="2">Transfers an acetyl group from acetyl-CoA to L-homoserine, forming acetyl-L-homoserine.</text>
</comment>
<dbReference type="HAMAP" id="MF_00296">
    <property type="entry name" value="MetX_acyltransf"/>
    <property type="match status" value="1"/>
</dbReference>
<dbReference type="AlphaFoldDB" id="A0A060QKI8"/>
<feature type="active site" evidence="2 3">
    <location>
        <position position="402"/>
    </location>
</feature>
<feature type="binding site" evidence="2">
    <location>
        <position position="265"/>
    </location>
    <ligand>
        <name>substrate</name>
    </ligand>
</feature>
<dbReference type="GO" id="GO:0009086">
    <property type="term" value="P:methionine biosynthetic process"/>
    <property type="evidence" value="ECO:0007669"/>
    <property type="project" value="UniProtKB-UniRule"/>
</dbReference>
<feature type="domain" description="AB hydrolase-1" evidence="5">
    <location>
        <begin position="91"/>
        <end position="408"/>
    </location>
</feature>
<feature type="active site" evidence="2 3">
    <location>
        <position position="369"/>
    </location>
</feature>
<keyword evidence="2 6" id="KW-0012">Acyltransferase</keyword>
<sequence length="440" mass="47799">MQFHSDPAMRPTNDHAANGNASSVASKGSVVTPNVSDDLNDRAAMNAEGPRSPTSFSVTLDEGLTLECGAHVAPLDIAYCAYGTLSPRRDNVILVCHALTGDQYVAETHPVTGKPGWWSRAVGPGRAIDTDRFFVICVNVLGGCMGSSGPRTVRDNGEPWGTDFPPITIRDMVFAQAKLLDHLGIERLFAAIGGSMGGMQVLQWVASFPERVGAAMPIATAPFHSAQNIAFNEVSRQAICGDPDWCGGRYWAHGTIPAKGLAVARMMAHITYLSEEALTQKFGRRTRRDAVPSQEPATSGNSLFGEIFEVESYLRHQGSSFVRRFDANSYLTITRALDYFDLSADYDGDLSAPFRHCTTRFCIISFTSDWLFPTSQSRLLARALNRAGVNVSFVEIESDRGHDAFLLEEPDLDRTMRGFINGAAEQAGLVARVEEASHAS</sequence>
<dbReference type="Gene3D" id="3.40.50.1820">
    <property type="entry name" value="alpha/beta hydrolase"/>
    <property type="match status" value="1"/>
</dbReference>
<gene>
    <name evidence="2" type="primary">metXA</name>
    <name evidence="6" type="ORF">ASAP_1437</name>
</gene>
<comment type="caution">
    <text evidence="2">Lacks conserved residue(s) required for the propagation of feature annotation.</text>
</comment>
<comment type="similarity">
    <text evidence="2">Belongs to the AB hydrolase superfamily. MetX family.</text>
</comment>
<keyword evidence="2" id="KW-0028">Amino-acid biosynthesis</keyword>
<name>A0A060QKI8_9PROT</name>
<dbReference type="InterPro" id="IPR008220">
    <property type="entry name" value="HAT_MetX-like"/>
</dbReference>
<evidence type="ECO:0000256" key="4">
    <source>
        <dbReference type="SAM" id="MobiDB-lite"/>
    </source>
</evidence>
<reference evidence="6 7" key="2">
    <citation type="journal article" date="2014" name="PLoS ONE">
        <title>Evolution of mitochondria reconstructed from the energy metabolism of living bacteria.</title>
        <authorList>
            <person name="Degli Esposti M."/>
            <person name="Chouaia B."/>
            <person name="Comandatore F."/>
            <person name="Crotti E."/>
            <person name="Sassera D."/>
            <person name="Lievens P.M."/>
            <person name="Daffonchio D."/>
            <person name="Bandi C."/>
        </authorList>
    </citation>
    <scope>NUCLEOTIDE SEQUENCE [LARGE SCALE GENOMIC DNA]</scope>
    <source>
        <strain evidence="6 7">SF2.1</strain>
    </source>
</reference>
<dbReference type="PANTHER" id="PTHR32268">
    <property type="entry name" value="HOMOSERINE O-ACETYLTRANSFERASE"/>
    <property type="match status" value="1"/>
</dbReference>
<evidence type="ECO:0000256" key="2">
    <source>
        <dbReference type="HAMAP-Rule" id="MF_00296"/>
    </source>
</evidence>
<dbReference type="InterPro" id="IPR029058">
    <property type="entry name" value="AB_hydrolase_fold"/>
</dbReference>
<evidence type="ECO:0000256" key="1">
    <source>
        <dbReference type="ARBA" id="ARBA00022679"/>
    </source>
</evidence>
<reference evidence="6 7" key="1">
    <citation type="journal article" date="2014" name="Genome Biol. Evol.">
        <title>Acetic acid bacteria genomes reveal functional traits for adaptation to life in insect guts.</title>
        <authorList>
            <person name="Chouaia B."/>
            <person name="Gaiarsa S."/>
            <person name="Crotti E."/>
            <person name="Comandatore F."/>
            <person name="Degli Esposti M."/>
            <person name="Ricci I."/>
            <person name="Alma A."/>
            <person name="Favia G."/>
            <person name="Bandi C."/>
            <person name="Daffonchio D."/>
        </authorList>
    </citation>
    <scope>NUCLEOTIDE SEQUENCE [LARGE SCALE GENOMIC DNA]</scope>
    <source>
        <strain evidence="6 7">SF2.1</strain>
    </source>
</reference>
<evidence type="ECO:0000313" key="7">
    <source>
        <dbReference type="Proteomes" id="UP000027583"/>
    </source>
</evidence>
<dbReference type="NCBIfam" id="NF001209">
    <property type="entry name" value="PRK00175.1"/>
    <property type="match status" value="1"/>
</dbReference>
<organism evidence="6 7">
    <name type="scientific">Asaia bogorensis</name>
    <dbReference type="NCBI Taxonomy" id="91915"/>
    <lineage>
        <taxon>Bacteria</taxon>
        <taxon>Pseudomonadati</taxon>
        <taxon>Pseudomonadota</taxon>
        <taxon>Alphaproteobacteria</taxon>
        <taxon>Acetobacterales</taxon>
        <taxon>Acetobacteraceae</taxon>
        <taxon>Asaia</taxon>
    </lineage>
</organism>
<comment type="subcellular location">
    <subcellularLocation>
        <location evidence="2">Cytoplasm</location>
    </subcellularLocation>
</comment>
<comment type="caution">
    <text evidence="6">The sequence shown here is derived from an EMBL/GenBank/DDBJ whole genome shotgun (WGS) entry which is preliminary data.</text>
</comment>
<feature type="active site" description="Nucleophile" evidence="2 3">
    <location>
        <position position="195"/>
    </location>
</feature>
<comment type="subunit">
    <text evidence="2">Homodimer.</text>
</comment>
<dbReference type="EMBL" id="CBLX010000009">
    <property type="protein sequence ID" value="CDG39482.1"/>
    <property type="molecule type" value="Genomic_DNA"/>
</dbReference>
<dbReference type="PANTHER" id="PTHR32268:SF11">
    <property type="entry name" value="HOMOSERINE O-ACETYLTRANSFERASE"/>
    <property type="match status" value="1"/>
</dbReference>
<keyword evidence="1 2" id="KW-0808">Transferase</keyword>
<protein>
    <recommendedName>
        <fullName evidence="2">Homoserine O-acetyltransferase</fullName>
        <shortName evidence="2">HAT</shortName>
        <ecNumber evidence="2">2.3.1.31</ecNumber>
    </recommendedName>
    <alternativeName>
        <fullName evidence="2">Homoserine transacetylase</fullName>
        <shortName evidence="2">HTA</shortName>
    </alternativeName>
</protein>
<dbReference type="PIRSF" id="PIRSF000443">
    <property type="entry name" value="Homoser_Ac_trans"/>
    <property type="match status" value="1"/>
</dbReference>
<dbReference type="SUPFAM" id="SSF53474">
    <property type="entry name" value="alpha/beta-Hydrolases"/>
    <property type="match status" value="1"/>
</dbReference>
<accession>A0A060QKI8</accession>
<dbReference type="InterPro" id="IPR000073">
    <property type="entry name" value="AB_hydrolase_1"/>
</dbReference>
<feature type="compositionally biased region" description="Polar residues" evidence="4">
    <location>
        <begin position="19"/>
        <end position="37"/>
    </location>
</feature>
<comment type="catalytic activity">
    <reaction evidence="2">
        <text>L-homoserine + acetyl-CoA = O-acetyl-L-homoserine + CoA</text>
        <dbReference type="Rhea" id="RHEA:13701"/>
        <dbReference type="ChEBI" id="CHEBI:57287"/>
        <dbReference type="ChEBI" id="CHEBI:57288"/>
        <dbReference type="ChEBI" id="CHEBI:57476"/>
        <dbReference type="ChEBI" id="CHEBI:57716"/>
        <dbReference type="EC" id="2.3.1.31"/>
    </reaction>
</comment>
<dbReference type="eggNOG" id="COG2021">
    <property type="taxonomic scope" value="Bacteria"/>
</dbReference>
<dbReference type="Pfam" id="PF00561">
    <property type="entry name" value="Abhydrolase_1"/>
    <property type="match status" value="1"/>
</dbReference>
<dbReference type="UniPathway" id="UPA00051">
    <property type="reaction ID" value="UER00074"/>
</dbReference>
<feature type="region of interest" description="Disordered" evidence="4">
    <location>
        <begin position="1"/>
        <end position="54"/>
    </location>
</feature>
<dbReference type="GO" id="GO:0004414">
    <property type="term" value="F:homoserine O-acetyltransferase activity"/>
    <property type="evidence" value="ECO:0007669"/>
    <property type="project" value="UniProtKB-UniRule"/>
</dbReference>
<dbReference type="GO" id="GO:0005737">
    <property type="term" value="C:cytoplasm"/>
    <property type="evidence" value="ECO:0007669"/>
    <property type="project" value="UniProtKB-SubCell"/>
</dbReference>